<dbReference type="Proteomes" id="UP000215914">
    <property type="component" value="Chromosome 2"/>
</dbReference>
<evidence type="ECO:0000313" key="1">
    <source>
        <dbReference type="EMBL" id="KAF5818329.1"/>
    </source>
</evidence>
<keyword evidence="1" id="KW-0687">Ribonucleoprotein</keyword>
<reference evidence="1 3" key="1">
    <citation type="journal article" date="2017" name="Nature">
        <title>The sunflower genome provides insights into oil metabolism, flowering and Asterid evolution.</title>
        <authorList>
            <person name="Badouin H."/>
            <person name="Gouzy J."/>
            <person name="Grassa C.J."/>
            <person name="Murat F."/>
            <person name="Staton S.E."/>
            <person name="Cottret L."/>
            <person name="Lelandais-Briere C."/>
            <person name="Owens G.L."/>
            <person name="Carrere S."/>
            <person name="Mayjonade B."/>
            <person name="Legrand L."/>
            <person name="Gill N."/>
            <person name="Kane N.C."/>
            <person name="Bowers J.E."/>
            <person name="Hubner S."/>
            <person name="Bellec A."/>
            <person name="Berard A."/>
            <person name="Berges H."/>
            <person name="Blanchet N."/>
            <person name="Boniface M.C."/>
            <person name="Brunel D."/>
            <person name="Catrice O."/>
            <person name="Chaidir N."/>
            <person name="Claudel C."/>
            <person name="Donnadieu C."/>
            <person name="Faraut T."/>
            <person name="Fievet G."/>
            <person name="Helmstetter N."/>
            <person name="King M."/>
            <person name="Knapp S.J."/>
            <person name="Lai Z."/>
            <person name="Le Paslier M.C."/>
            <person name="Lippi Y."/>
            <person name="Lorenzon L."/>
            <person name="Mandel J.R."/>
            <person name="Marage G."/>
            <person name="Marchand G."/>
            <person name="Marquand E."/>
            <person name="Bret-Mestries E."/>
            <person name="Morien E."/>
            <person name="Nambeesan S."/>
            <person name="Nguyen T."/>
            <person name="Pegot-Espagnet P."/>
            <person name="Pouilly N."/>
            <person name="Raftis F."/>
            <person name="Sallet E."/>
            <person name="Schiex T."/>
            <person name="Thomas J."/>
            <person name="Vandecasteele C."/>
            <person name="Vares D."/>
            <person name="Vear F."/>
            <person name="Vautrin S."/>
            <person name="Crespi M."/>
            <person name="Mangin B."/>
            <person name="Burke J.M."/>
            <person name="Salse J."/>
            <person name="Munos S."/>
            <person name="Vincourt P."/>
            <person name="Rieseberg L.H."/>
            <person name="Langlade N.B."/>
        </authorList>
    </citation>
    <scope>NUCLEOTIDE SEQUENCE [LARGE SCALE GENOMIC DNA]</scope>
    <source>
        <strain evidence="3">cv. SF193</strain>
        <tissue evidence="1">Leaves</tissue>
    </source>
</reference>
<evidence type="ECO:0000313" key="2">
    <source>
        <dbReference type="EMBL" id="OTG33965.1"/>
    </source>
</evidence>
<gene>
    <name evidence="2" type="ORF">HannXRQ_Chr02g0040461</name>
    <name evidence="1" type="ORF">HanXRQr2_Chr02g0063811</name>
</gene>
<reference evidence="2" key="2">
    <citation type="submission" date="2017-02" db="EMBL/GenBank/DDBJ databases">
        <title>Sunflower complete genome.</title>
        <authorList>
            <person name="Langlade N."/>
            <person name="Munos S."/>
        </authorList>
    </citation>
    <scope>NUCLEOTIDE SEQUENCE [LARGE SCALE GENOMIC DNA]</scope>
    <source>
        <tissue evidence="2">Leaves</tissue>
    </source>
</reference>
<dbReference type="GO" id="GO:0008097">
    <property type="term" value="F:5S rRNA binding"/>
    <property type="evidence" value="ECO:0000318"/>
    <property type="project" value="GO_Central"/>
</dbReference>
<dbReference type="InParanoid" id="A0A251VEF5"/>
<dbReference type="STRING" id="4232.A0A251VEF5"/>
<reference evidence="1" key="3">
    <citation type="submission" date="2020-06" db="EMBL/GenBank/DDBJ databases">
        <title>Helianthus annuus Genome sequencing and assembly Release 2.</title>
        <authorList>
            <person name="Gouzy J."/>
            <person name="Langlade N."/>
            <person name="Munos S."/>
        </authorList>
    </citation>
    <scope>NUCLEOTIDE SEQUENCE</scope>
    <source>
        <tissue evidence="1">Leaves</tissue>
    </source>
</reference>
<proteinExistence type="predicted"/>
<organism evidence="2 3">
    <name type="scientific">Helianthus annuus</name>
    <name type="common">Common sunflower</name>
    <dbReference type="NCBI Taxonomy" id="4232"/>
    <lineage>
        <taxon>Eukaryota</taxon>
        <taxon>Viridiplantae</taxon>
        <taxon>Streptophyta</taxon>
        <taxon>Embryophyta</taxon>
        <taxon>Tracheophyta</taxon>
        <taxon>Spermatophyta</taxon>
        <taxon>Magnoliopsida</taxon>
        <taxon>eudicotyledons</taxon>
        <taxon>Gunneridae</taxon>
        <taxon>Pentapetalae</taxon>
        <taxon>asterids</taxon>
        <taxon>campanulids</taxon>
        <taxon>Asterales</taxon>
        <taxon>Asteraceae</taxon>
        <taxon>Asteroideae</taxon>
        <taxon>Heliantheae alliance</taxon>
        <taxon>Heliantheae</taxon>
        <taxon>Helianthus</taxon>
    </lineage>
</organism>
<keyword evidence="1" id="KW-0689">Ribosomal protein</keyword>
<accession>A0A251VEF5</accession>
<dbReference type="Gramene" id="mRNA:HanXRQr2_Chr02g0063811">
    <property type="protein sequence ID" value="CDS:HanXRQr2_Chr02g0063811.1"/>
    <property type="gene ID" value="HanXRQr2_Chr02g0063811"/>
</dbReference>
<keyword evidence="3" id="KW-1185">Reference proteome</keyword>
<name>A0A251VEF5_HELAN</name>
<dbReference type="EMBL" id="MNCJ02000317">
    <property type="protein sequence ID" value="KAF5818329.1"/>
    <property type="molecule type" value="Genomic_DNA"/>
</dbReference>
<sequence length="90" mass="10189">MMITVVVGILTKGKRYQNPNKHISLKKRMMAYRMFSSQNGSFTHPVTTKQVAVAGANSKDIKSTLKSWLDILAWLVIRRILSKRARKSGV</sequence>
<dbReference type="AlphaFoldDB" id="A0A251VEF5"/>
<evidence type="ECO:0000313" key="3">
    <source>
        <dbReference type="Proteomes" id="UP000215914"/>
    </source>
</evidence>
<dbReference type="GO" id="GO:0005840">
    <property type="term" value="C:ribosome"/>
    <property type="evidence" value="ECO:0007669"/>
    <property type="project" value="UniProtKB-KW"/>
</dbReference>
<protein>
    <submittedName>
        <fullName evidence="1">Ribosomal protein L18</fullName>
    </submittedName>
</protein>
<dbReference type="EMBL" id="CM007891">
    <property type="protein sequence ID" value="OTG33965.1"/>
    <property type="molecule type" value="Genomic_DNA"/>
</dbReference>